<dbReference type="PANTHER" id="PTHR32089">
    <property type="entry name" value="METHYL-ACCEPTING CHEMOTAXIS PROTEIN MCPB"/>
    <property type="match status" value="1"/>
</dbReference>
<keyword evidence="5 11" id="KW-1133">Transmembrane helix</keyword>
<feature type="transmembrane region" description="Helical" evidence="11">
    <location>
        <begin position="292"/>
        <end position="313"/>
    </location>
</feature>
<dbReference type="Gene3D" id="1.10.287.950">
    <property type="entry name" value="Methyl-accepting chemotaxis protein"/>
    <property type="match status" value="1"/>
</dbReference>
<evidence type="ECO:0000256" key="3">
    <source>
        <dbReference type="ARBA" id="ARBA00022500"/>
    </source>
</evidence>
<dbReference type="CDD" id="cd18773">
    <property type="entry name" value="PDC1_HK_sensor"/>
    <property type="match status" value="1"/>
</dbReference>
<dbReference type="Proteomes" id="UP000240419">
    <property type="component" value="Unassembled WGS sequence"/>
</dbReference>
<evidence type="ECO:0000313" key="15">
    <source>
        <dbReference type="Proteomes" id="UP000240419"/>
    </source>
</evidence>
<keyword evidence="7 9" id="KW-0807">Transducer</keyword>
<dbReference type="PROSITE" id="PS50885">
    <property type="entry name" value="HAMP"/>
    <property type="match status" value="1"/>
</dbReference>
<dbReference type="InterPro" id="IPR003660">
    <property type="entry name" value="HAMP_dom"/>
</dbReference>
<evidence type="ECO:0000256" key="4">
    <source>
        <dbReference type="ARBA" id="ARBA00022692"/>
    </source>
</evidence>
<dbReference type="CDD" id="cd06225">
    <property type="entry name" value="HAMP"/>
    <property type="match status" value="1"/>
</dbReference>
<dbReference type="EMBL" id="PXZM01000059">
    <property type="protein sequence ID" value="PSJ86363.1"/>
    <property type="molecule type" value="Genomic_DNA"/>
</dbReference>
<evidence type="ECO:0000256" key="1">
    <source>
        <dbReference type="ARBA" id="ARBA00004651"/>
    </source>
</evidence>
<accession>A0A2P7UHQ0</accession>
<evidence type="ECO:0000256" key="10">
    <source>
        <dbReference type="SAM" id="Coils"/>
    </source>
</evidence>
<dbReference type="GO" id="GO:0005886">
    <property type="term" value="C:plasma membrane"/>
    <property type="evidence" value="ECO:0007669"/>
    <property type="project" value="UniProtKB-SubCell"/>
</dbReference>
<feature type="transmembrane region" description="Helical" evidence="11">
    <location>
        <begin position="21"/>
        <end position="43"/>
    </location>
</feature>
<sequence length="682" mass="75525">MPDIRKLWGHSSFHYRSIFTRLFAGIMGMVVCMMAIAAFFISYQSEATLNEKTKQQLHEASGAALQKVHSRVYDIVTALQSFASTYKNSKVTNSQIFGIFTDMSASNPTISELQIVTTDGRYLTFPGSPLDSSYDPRKMDWYEGALNQPQQGVFVSDVFQFSETEFPKIAVSLPLRNEDEEPVGVVVAFVSVPKLSESIGQIKLGETGYAMIVDQQGKLVAHPDQSYALQRPLLTELAIVQNIIAGQSGYEPSRINEVDSFAAYQFDPSLKWGVIVVQSVSEVKQEVRRLQLTILAVSLVGLAALALMLYVYVRRIIKPIKEAQQKMSAFSEGDLLQTMHVHSNDEIRQLADSFNRMSEQIRTIIGKIQYVIADVKQVADHVGKGSRHSHAMQSEVVSVTERLAQEMDNQQEQIDDIHATMADITQEMSRITDSMEQAIVQSQESRQQNAKAATSIDLLKENMHSISEDMKASLHAMSSMRESMSDINEMLGLISAISKRTKLLSFNARIEASRAGQAGIGFSVVADEIRLLSDQTEEASARIQKVIVSGEERMEHVAACLQTTDHATVNGIQTLHQAASIFHNTIQLSEALTAQFESIRVLTGTISTQSQVISQRVDNLSASAQQVVSGTQQAVAANQESLSLSEQFLDDSLRLADIVEDLEQAIKFFRAEDSPSLQRHSS</sequence>
<evidence type="ECO:0000313" key="14">
    <source>
        <dbReference type="EMBL" id="PSJ86363.1"/>
    </source>
</evidence>
<keyword evidence="3" id="KW-0145">Chemotaxis</keyword>
<comment type="subcellular location">
    <subcellularLocation>
        <location evidence="1">Cell membrane</location>
        <topology evidence="1">Multi-pass membrane protein</topology>
    </subcellularLocation>
</comment>
<evidence type="ECO:0000259" key="12">
    <source>
        <dbReference type="PROSITE" id="PS50111"/>
    </source>
</evidence>
<reference evidence="14 15" key="1">
    <citation type="submission" date="2018-03" db="EMBL/GenBank/DDBJ databases">
        <title>Brevisbacillus phylogenomics.</title>
        <authorList>
            <person name="Dunlap C."/>
        </authorList>
    </citation>
    <scope>NUCLEOTIDE SEQUENCE [LARGE SCALE GENOMIC DNA]</scope>
    <source>
        <strain evidence="14 15">NRRL NRS-1210</strain>
    </source>
</reference>
<keyword evidence="6 11" id="KW-0472">Membrane</keyword>
<dbReference type="SMART" id="SM00283">
    <property type="entry name" value="MA"/>
    <property type="match status" value="1"/>
</dbReference>
<evidence type="ECO:0000256" key="5">
    <source>
        <dbReference type="ARBA" id="ARBA00022989"/>
    </source>
</evidence>
<keyword evidence="15" id="KW-1185">Reference proteome</keyword>
<dbReference type="OrthoDB" id="9760371at2"/>
<dbReference type="CDD" id="cd12912">
    <property type="entry name" value="PDC2_MCP_like"/>
    <property type="match status" value="1"/>
</dbReference>
<protein>
    <submittedName>
        <fullName evidence="14">Methyl-accepting chemotaxis protein</fullName>
    </submittedName>
</protein>
<feature type="domain" description="Methyl-accepting transducer" evidence="12">
    <location>
        <begin position="385"/>
        <end position="621"/>
    </location>
</feature>
<keyword evidence="4 11" id="KW-0812">Transmembrane</keyword>
<dbReference type="GO" id="GO:0007165">
    <property type="term" value="P:signal transduction"/>
    <property type="evidence" value="ECO:0007669"/>
    <property type="project" value="UniProtKB-KW"/>
</dbReference>
<comment type="similarity">
    <text evidence="8">Belongs to the methyl-accepting chemotaxis (MCP) protein family.</text>
</comment>
<dbReference type="InterPro" id="IPR033479">
    <property type="entry name" value="dCache_1"/>
</dbReference>
<dbReference type="SUPFAM" id="SSF58104">
    <property type="entry name" value="Methyl-accepting chemotaxis protein (MCP) signaling domain"/>
    <property type="match status" value="1"/>
</dbReference>
<dbReference type="InterPro" id="IPR004089">
    <property type="entry name" value="MCPsignal_dom"/>
</dbReference>
<comment type="caution">
    <text evidence="14">The sequence shown here is derived from an EMBL/GenBank/DDBJ whole genome shotgun (WGS) entry which is preliminary data.</text>
</comment>
<dbReference type="Gene3D" id="6.10.340.10">
    <property type="match status" value="1"/>
</dbReference>
<evidence type="ECO:0000259" key="13">
    <source>
        <dbReference type="PROSITE" id="PS50885"/>
    </source>
</evidence>
<name>A0A2P7UHQ0_9BACL</name>
<keyword evidence="2" id="KW-1003">Cell membrane</keyword>
<dbReference type="Pfam" id="PF00015">
    <property type="entry name" value="MCPsignal"/>
    <property type="match status" value="1"/>
</dbReference>
<evidence type="ECO:0000256" key="6">
    <source>
        <dbReference type="ARBA" id="ARBA00023136"/>
    </source>
</evidence>
<evidence type="ECO:0000256" key="8">
    <source>
        <dbReference type="ARBA" id="ARBA00029447"/>
    </source>
</evidence>
<dbReference type="PROSITE" id="PS50111">
    <property type="entry name" value="CHEMOTAXIS_TRANSDUC_2"/>
    <property type="match status" value="1"/>
</dbReference>
<keyword evidence="10" id="KW-0175">Coiled coil</keyword>
<evidence type="ECO:0000256" key="11">
    <source>
        <dbReference type="SAM" id="Phobius"/>
    </source>
</evidence>
<feature type="coiled-coil region" evidence="10">
    <location>
        <begin position="400"/>
        <end position="427"/>
    </location>
</feature>
<dbReference type="GO" id="GO:0006935">
    <property type="term" value="P:chemotaxis"/>
    <property type="evidence" value="ECO:0007669"/>
    <property type="project" value="UniProtKB-KW"/>
</dbReference>
<gene>
    <name evidence="14" type="ORF">C7R93_28480</name>
</gene>
<dbReference type="Pfam" id="PF02743">
    <property type="entry name" value="dCache_1"/>
    <property type="match status" value="1"/>
</dbReference>
<dbReference type="Pfam" id="PF00672">
    <property type="entry name" value="HAMP"/>
    <property type="match status" value="1"/>
</dbReference>
<evidence type="ECO:0000256" key="9">
    <source>
        <dbReference type="PROSITE-ProRule" id="PRU00284"/>
    </source>
</evidence>
<feature type="domain" description="HAMP" evidence="13">
    <location>
        <begin position="314"/>
        <end position="366"/>
    </location>
</feature>
<proteinExistence type="inferred from homology"/>
<evidence type="ECO:0000256" key="2">
    <source>
        <dbReference type="ARBA" id="ARBA00022475"/>
    </source>
</evidence>
<dbReference type="SMART" id="SM00304">
    <property type="entry name" value="HAMP"/>
    <property type="match status" value="1"/>
</dbReference>
<evidence type="ECO:0000256" key="7">
    <source>
        <dbReference type="ARBA" id="ARBA00023224"/>
    </source>
</evidence>
<organism evidence="14 15">
    <name type="scientific">Brevibacillus fortis</name>
    <dbReference type="NCBI Taxonomy" id="2126352"/>
    <lineage>
        <taxon>Bacteria</taxon>
        <taxon>Bacillati</taxon>
        <taxon>Bacillota</taxon>
        <taxon>Bacilli</taxon>
        <taxon>Bacillales</taxon>
        <taxon>Paenibacillaceae</taxon>
        <taxon>Brevibacillus</taxon>
    </lineage>
</organism>
<dbReference type="PANTHER" id="PTHR32089:SF112">
    <property type="entry name" value="LYSOZYME-LIKE PROTEIN-RELATED"/>
    <property type="match status" value="1"/>
</dbReference>
<dbReference type="AlphaFoldDB" id="A0A2P7UHQ0"/>
<dbReference type="Gene3D" id="3.30.450.20">
    <property type="entry name" value="PAS domain"/>
    <property type="match status" value="1"/>
</dbReference>